<keyword evidence="2" id="KW-1185">Reference proteome</keyword>
<evidence type="ECO:0000313" key="1">
    <source>
        <dbReference type="EMBL" id="GME83145.1"/>
    </source>
</evidence>
<protein>
    <submittedName>
        <fullName evidence="1">Unnamed protein product</fullName>
    </submittedName>
</protein>
<gene>
    <name evidence="1" type="ORF">Amon02_000598200</name>
</gene>
<proteinExistence type="predicted"/>
<dbReference type="EMBL" id="BSXS01004536">
    <property type="protein sequence ID" value="GME83145.1"/>
    <property type="molecule type" value="Genomic_DNA"/>
</dbReference>
<evidence type="ECO:0000313" key="2">
    <source>
        <dbReference type="Proteomes" id="UP001165064"/>
    </source>
</evidence>
<comment type="caution">
    <text evidence="1">The sequence shown here is derived from an EMBL/GenBank/DDBJ whole genome shotgun (WGS) entry which is preliminary data.</text>
</comment>
<dbReference type="Proteomes" id="UP001165064">
    <property type="component" value="Unassembled WGS sequence"/>
</dbReference>
<reference evidence="1" key="1">
    <citation type="submission" date="2023-04" db="EMBL/GenBank/DDBJ databases">
        <title>Ambrosiozyma monospora NBRC 10751.</title>
        <authorList>
            <person name="Ichikawa N."/>
            <person name="Sato H."/>
            <person name="Tonouchi N."/>
        </authorList>
    </citation>
    <scope>NUCLEOTIDE SEQUENCE</scope>
    <source>
        <strain evidence="1">NBRC 10751</strain>
    </source>
</reference>
<sequence>MSSSISEPFVAATLSRVPVKISSDKICQIANVNSSTDTTFDIAVSGSMIGTYIMRPSPRMIWSNSLSPQTIINSFDSLTFEDSDSKLDEKLFAISVTERNKHYLEIILNKKKQGKLDLEEHEKESVSIVNEEDHESGHYTPPTEVKTKTLDITSDVISLKLSKDGERV</sequence>
<organism evidence="1 2">
    <name type="scientific">Ambrosiozyma monospora</name>
    <name type="common">Yeast</name>
    <name type="synonym">Endomycopsis monosporus</name>
    <dbReference type="NCBI Taxonomy" id="43982"/>
    <lineage>
        <taxon>Eukaryota</taxon>
        <taxon>Fungi</taxon>
        <taxon>Dikarya</taxon>
        <taxon>Ascomycota</taxon>
        <taxon>Saccharomycotina</taxon>
        <taxon>Pichiomycetes</taxon>
        <taxon>Pichiales</taxon>
        <taxon>Pichiaceae</taxon>
        <taxon>Ambrosiozyma</taxon>
    </lineage>
</organism>
<name>A0ACB5T8A2_AMBMO</name>
<accession>A0ACB5T8A2</accession>